<proteinExistence type="predicted"/>
<dbReference type="CDD" id="cd02440">
    <property type="entry name" value="AdoMet_MTases"/>
    <property type="match status" value="1"/>
</dbReference>
<sequence length="268" mass="27984">MVDSQTSFRSGNVDPAVITYLAGVLDAQASTPGVRRLRAWAHDALAVRAGERVLEIGCGTGSEVQVLAAAAGGDGEAVGLDRNEEMLALASDRARTAGSAARFVPGDVHAIPFADASFDAVLCERVFQHLTDPVAAVTEIARVVRPGGRVVLVDTDWATSILHPGDPETVAAMLRGMVTRSADAAAGRKLAGWLSGAGLTVADHGSQALISEYESVRDTMLPMLIENATGTGEISQEQGHRLLADLAEGAARGDFHMSVTMFGVLARR</sequence>
<feature type="domain" description="Methyltransferase type 11" evidence="1">
    <location>
        <begin position="54"/>
        <end position="152"/>
    </location>
</feature>
<dbReference type="Proteomes" id="UP000549616">
    <property type="component" value="Unassembled WGS sequence"/>
</dbReference>
<dbReference type="InterPro" id="IPR050508">
    <property type="entry name" value="Methyltransf_Superfamily"/>
</dbReference>
<reference evidence="2 3" key="1">
    <citation type="submission" date="2020-07" db="EMBL/GenBank/DDBJ databases">
        <title>Sequencing the genomes of 1000 actinobacteria strains.</title>
        <authorList>
            <person name="Klenk H.-P."/>
        </authorList>
    </citation>
    <scope>NUCLEOTIDE SEQUENCE [LARGE SCALE GENOMIC DNA]</scope>
    <source>
        <strain evidence="2 3">DSM 104006</strain>
    </source>
</reference>
<dbReference type="Gene3D" id="3.40.50.150">
    <property type="entry name" value="Vaccinia Virus protein VP39"/>
    <property type="match status" value="1"/>
</dbReference>
<dbReference type="SUPFAM" id="SSF53335">
    <property type="entry name" value="S-adenosyl-L-methionine-dependent methyltransferases"/>
    <property type="match status" value="1"/>
</dbReference>
<keyword evidence="2" id="KW-0830">Ubiquinone</keyword>
<evidence type="ECO:0000313" key="3">
    <source>
        <dbReference type="Proteomes" id="UP000549616"/>
    </source>
</evidence>
<dbReference type="InterPro" id="IPR029063">
    <property type="entry name" value="SAM-dependent_MTases_sf"/>
</dbReference>
<dbReference type="PANTHER" id="PTHR42912">
    <property type="entry name" value="METHYLTRANSFERASE"/>
    <property type="match status" value="1"/>
</dbReference>
<dbReference type="PANTHER" id="PTHR42912:SF93">
    <property type="entry name" value="N6-ADENOSINE-METHYLTRANSFERASE TMT1A"/>
    <property type="match status" value="1"/>
</dbReference>
<protein>
    <submittedName>
        <fullName evidence="2">Ubiquinone/menaquinone biosynthesis C-methylase UbiE</fullName>
    </submittedName>
</protein>
<organism evidence="2 3">
    <name type="scientific">Amycolatopsis endophytica</name>
    <dbReference type="NCBI Taxonomy" id="860233"/>
    <lineage>
        <taxon>Bacteria</taxon>
        <taxon>Bacillati</taxon>
        <taxon>Actinomycetota</taxon>
        <taxon>Actinomycetes</taxon>
        <taxon>Pseudonocardiales</taxon>
        <taxon>Pseudonocardiaceae</taxon>
        <taxon>Amycolatopsis</taxon>
    </lineage>
</organism>
<dbReference type="EMBL" id="JACCFK010000001">
    <property type="protein sequence ID" value="NYI90894.1"/>
    <property type="molecule type" value="Genomic_DNA"/>
</dbReference>
<evidence type="ECO:0000313" key="2">
    <source>
        <dbReference type="EMBL" id="NYI90894.1"/>
    </source>
</evidence>
<dbReference type="GO" id="GO:0008757">
    <property type="term" value="F:S-adenosylmethionine-dependent methyltransferase activity"/>
    <property type="evidence" value="ECO:0007669"/>
    <property type="project" value="InterPro"/>
</dbReference>
<dbReference type="AlphaFoldDB" id="A0A853B812"/>
<name>A0A853B812_9PSEU</name>
<evidence type="ECO:0000259" key="1">
    <source>
        <dbReference type="Pfam" id="PF08241"/>
    </source>
</evidence>
<gene>
    <name evidence="2" type="ORF">HNR02_004217</name>
</gene>
<keyword evidence="2" id="KW-0808">Transferase</keyword>
<keyword evidence="2" id="KW-0489">Methyltransferase</keyword>
<dbReference type="RefSeq" id="WP_179774852.1">
    <property type="nucleotide sequence ID" value="NZ_JACCFK010000001.1"/>
</dbReference>
<dbReference type="Pfam" id="PF08241">
    <property type="entry name" value="Methyltransf_11"/>
    <property type="match status" value="1"/>
</dbReference>
<comment type="caution">
    <text evidence="2">The sequence shown here is derived from an EMBL/GenBank/DDBJ whole genome shotgun (WGS) entry which is preliminary data.</text>
</comment>
<keyword evidence="3" id="KW-1185">Reference proteome</keyword>
<accession>A0A853B812</accession>
<dbReference type="GO" id="GO:0032259">
    <property type="term" value="P:methylation"/>
    <property type="evidence" value="ECO:0007669"/>
    <property type="project" value="UniProtKB-KW"/>
</dbReference>
<dbReference type="InterPro" id="IPR013216">
    <property type="entry name" value="Methyltransf_11"/>
</dbReference>